<name>A0A6B0U4S7_IXORI</name>
<keyword evidence="1" id="KW-0732">Signal</keyword>
<sequence>MYVAISWFLMCIYSFFRIMLANTCFSSEHVQSKLFWPCLSGTCVSVFGKLCCSPTLSNATVVQSTGRSKVSKRNPCLFCLPESSSLIVVIDIYRIWL</sequence>
<protein>
    <submittedName>
        <fullName evidence="2">Putative secreted protein</fullName>
    </submittedName>
</protein>
<dbReference type="AlphaFoldDB" id="A0A6B0U4S7"/>
<proteinExistence type="predicted"/>
<feature type="signal peptide" evidence="1">
    <location>
        <begin position="1"/>
        <end position="21"/>
    </location>
</feature>
<evidence type="ECO:0000313" key="2">
    <source>
        <dbReference type="EMBL" id="MXU87532.1"/>
    </source>
</evidence>
<dbReference type="EMBL" id="GIFC01005449">
    <property type="protein sequence ID" value="MXU87532.1"/>
    <property type="molecule type" value="Transcribed_RNA"/>
</dbReference>
<feature type="chain" id="PRO_5025610462" evidence="1">
    <location>
        <begin position="22"/>
        <end position="97"/>
    </location>
</feature>
<accession>A0A6B0U4S7</accession>
<evidence type="ECO:0000256" key="1">
    <source>
        <dbReference type="SAM" id="SignalP"/>
    </source>
</evidence>
<organism evidence="2">
    <name type="scientific">Ixodes ricinus</name>
    <name type="common">Common tick</name>
    <name type="synonym">Acarus ricinus</name>
    <dbReference type="NCBI Taxonomy" id="34613"/>
    <lineage>
        <taxon>Eukaryota</taxon>
        <taxon>Metazoa</taxon>
        <taxon>Ecdysozoa</taxon>
        <taxon>Arthropoda</taxon>
        <taxon>Chelicerata</taxon>
        <taxon>Arachnida</taxon>
        <taxon>Acari</taxon>
        <taxon>Parasitiformes</taxon>
        <taxon>Ixodida</taxon>
        <taxon>Ixodoidea</taxon>
        <taxon>Ixodidae</taxon>
        <taxon>Ixodinae</taxon>
        <taxon>Ixodes</taxon>
    </lineage>
</organism>
<reference evidence="2" key="1">
    <citation type="submission" date="2019-12" db="EMBL/GenBank/DDBJ databases">
        <title>An insight into the sialome of adult female Ixodes ricinus ticks feeding for 6 days.</title>
        <authorList>
            <person name="Perner J."/>
            <person name="Ribeiro J.M.C."/>
        </authorList>
    </citation>
    <scope>NUCLEOTIDE SEQUENCE</scope>
    <source>
        <strain evidence="2">Semi-engorged</strain>
        <tissue evidence="2">Salivary glands</tissue>
    </source>
</reference>